<dbReference type="PROSITE" id="PS51193">
    <property type="entry name" value="HELICASE_ATP_BIND_2"/>
    <property type="match status" value="1"/>
</dbReference>
<dbReference type="InterPro" id="IPR045028">
    <property type="entry name" value="DinG/Rad3-like"/>
</dbReference>
<dbReference type="Proteomes" id="UP000199079">
    <property type="component" value="Unassembled WGS sequence"/>
</dbReference>
<dbReference type="GO" id="GO:0003678">
    <property type="term" value="F:DNA helicase activity"/>
    <property type="evidence" value="ECO:0007669"/>
    <property type="project" value="InterPro"/>
</dbReference>
<protein>
    <submittedName>
        <fullName evidence="16">DNA excision repair protein ERCC-2</fullName>
    </submittedName>
</protein>
<keyword evidence="3" id="KW-0547">Nucleotide-binding</keyword>
<keyword evidence="10" id="KW-0238">DNA-binding</keyword>
<dbReference type="GO" id="GO:0016818">
    <property type="term" value="F:hydrolase activity, acting on acid anhydrides, in phosphorus-containing anhydrides"/>
    <property type="evidence" value="ECO:0007669"/>
    <property type="project" value="InterPro"/>
</dbReference>
<keyword evidence="9" id="KW-0411">Iron-sulfur</keyword>
<evidence type="ECO:0000256" key="14">
    <source>
        <dbReference type="SAM" id="MobiDB-lite"/>
    </source>
</evidence>
<dbReference type="PANTHER" id="PTHR11472:SF34">
    <property type="entry name" value="REGULATOR OF TELOMERE ELONGATION HELICASE 1"/>
    <property type="match status" value="1"/>
</dbReference>
<dbReference type="AlphaFoldDB" id="A0A1H3KXF7"/>
<evidence type="ECO:0000259" key="15">
    <source>
        <dbReference type="PROSITE" id="PS51193"/>
    </source>
</evidence>
<evidence type="ECO:0000256" key="4">
    <source>
        <dbReference type="ARBA" id="ARBA00022763"/>
    </source>
</evidence>
<feature type="region of interest" description="Disordered" evidence="14">
    <location>
        <begin position="547"/>
        <end position="591"/>
    </location>
</feature>
<dbReference type="SMART" id="SM00488">
    <property type="entry name" value="DEXDc2"/>
    <property type="match status" value="1"/>
</dbReference>
<dbReference type="EMBL" id="FNPC01000006">
    <property type="protein sequence ID" value="SDY56853.1"/>
    <property type="molecule type" value="Genomic_DNA"/>
</dbReference>
<keyword evidence="4" id="KW-0227">DNA damage</keyword>
<dbReference type="RefSeq" id="WP_039401096.1">
    <property type="nucleotide sequence ID" value="NZ_FNPC01000006.1"/>
</dbReference>
<dbReference type="Pfam" id="PF13307">
    <property type="entry name" value="Helicase_C_2"/>
    <property type="match status" value="1"/>
</dbReference>
<dbReference type="GO" id="GO:0051539">
    <property type="term" value="F:4 iron, 4 sulfur cluster binding"/>
    <property type="evidence" value="ECO:0007669"/>
    <property type="project" value="UniProtKB-KW"/>
</dbReference>
<keyword evidence="13" id="KW-0175">Coiled coil</keyword>
<keyword evidence="2" id="KW-0479">Metal-binding</keyword>
<feature type="domain" description="Helicase ATP-binding" evidence="15">
    <location>
        <begin position="5"/>
        <end position="317"/>
    </location>
</feature>
<evidence type="ECO:0000256" key="2">
    <source>
        <dbReference type="ARBA" id="ARBA00022723"/>
    </source>
</evidence>
<dbReference type="InterPro" id="IPR014013">
    <property type="entry name" value="Helic_SF1/SF2_ATP-bd_DinG/Rad3"/>
</dbReference>
<feature type="coiled-coil region" evidence="13">
    <location>
        <begin position="115"/>
        <end position="174"/>
    </location>
</feature>
<name>A0A1H3KXF7_9EURY</name>
<gene>
    <name evidence="16" type="ORF">SAMN05216564_106201</name>
</gene>
<reference evidence="17" key="1">
    <citation type="submission" date="2016-10" db="EMBL/GenBank/DDBJ databases">
        <authorList>
            <person name="Varghese N."/>
            <person name="Submissions S."/>
        </authorList>
    </citation>
    <scope>NUCLEOTIDE SEQUENCE [LARGE SCALE GENOMIC DNA]</scope>
    <source>
        <strain evidence="17">DC30,IBRC 10041,KCTC 4046</strain>
    </source>
</reference>
<keyword evidence="17" id="KW-1185">Reference proteome</keyword>
<accession>A0A1H3KXF7</accession>
<dbReference type="Pfam" id="PF06733">
    <property type="entry name" value="DEAD_2"/>
    <property type="match status" value="1"/>
</dbReference>
<dbReference type="InterPro" id="IPR006554">
    <property type="entry name" value="Helicase-like_DEXD_c2"/>
</dbReference>
<dbReference type="InterPro" id="IPR010614">
    <property type="entry name" value="RAD3-like_helicase_DEAD"/>
</dbReference>
<dbReference type="GO" id="GO:0005524">
    <property type="term" value="F:ATP binding"/>
    <property type="evidence" value="ECO:0007669"/>
    <property type="project" value="UniProtKB-KW"/>
</dbReference>
<evidence type="ECO:0000256" key="7">
    <source>
        <dbReference type="ARBA" id="ARBA00022840"/>
    </source>
</evidence>
<dbReference type="GeneID" id="43840141"/>
<evidence type="ECO:0000256" key="9">
    <source>
        <dbReference type="ARBA" id="ARBA00023014"/>
    </source>
</evidence>
<feature type="compositionally biased region" description="Low complexity" evidence="14">
    <location>
        <begin position="558"/>
        <end position="591"/>
    </location>
</feature>
<evidence type="ECO:0000256" key="5">
    <source>
        <dbReference type="ARBA" id="ARBA00022801"/>
    </source>
</evidence>
<evidence type="ECO:0000256" key="3">
    <source>
        <dbReference type="ARBA" id="ARBA00022741"/>
    </source>
</evidence>
<evidence type="ECO:0000313" key="16">
    <source>
        <dbReference type="EMBL" id="SDY56853.1"/>
    </source>
</evidence>
<evidence type="ECO:0000256" key="12">
    <source>
        <dbReference type="ARBA" id="ARBA00023235"/>
    </source>
</evidence>
<dbReference type="InterPro" id="IPR006555">
    <property type="entry name" value="ATP-dep_Helicase_C"/>
</dbReference>
<proteinExistence type="predicted"/>
<evidence type="ECO:0000256" key="6">
    <source>
        <dbReference type="ARBA" id="ARBA00022806"/>
    </source>
</evidence>
<dbReference type="OrthoDB" id="27512at2157"/>
<dbReference type="PANTHER" id="PTHR11472">
    <property type="entry name" value="DNA REPAIR DEAD HELICASE RAD3/XP-D SUBFAMILY MEMBER"/>
    <property type="match status" value="1"/>
</dbReference>
<keyword evidence="6" id="KW-0347">Helicase</keyword>
<dbReference type="Gene3D" id="3.40.50.300">
    <property type="entry name" value="P-loop containing nucleotide triphosphate hydrolases"/>
    <property type="match status" value="2"/>
</dbReference>
<sequence length="769" mass="85478">MSDPAYLRFFPYEDPYPNQREAMDRVANALSRGQDVLFEGAPGTGKTLSALVPALEHAREHDRTVVITTNVHQQMRQFVEDARAITRTEPIRAVVFKGKSSMCHIDVDYQECQTLRDTTRSLVETESDKGELERRQRELLAESRDGDASAAQAREAVMEELDELEDELAEIDAANVCDHYYNNLTRDTDAFFEWLFEDVRTPEDVYEYAEQRDLCGYELLKEGMEGVDLVVCNYHHLLDPTIREQFFRWIDRDPSEIITVFDEAHNVEDAAREHATRTLTETTLESALEEIDGSDDSRSEAARNVVSAFHEALVETYDSALGFGARESVGDRWEDVSITNEDRRDDLTLAFLDRYEGRGIDVEAELAVQLGRALDEEYERQYREGETTSRKESGTLQAARFIATWMDEGAEFGQYPVVAVRRNETTDEVYGRAELYTCIPRTVTGELFDEVAASVLMSATLRPFDVTADVLGLEDVASLAYELAYPESNRVTYAVDTPPLFASDRSDPDVQGTVGQLLRDVIRFTPGNTLAFFPSYAEAERYHERLRSGIDGGSTAQSDGRGASGGRSESADAGSSAAETGSKAAGAGSKAAGADSLGTLLLDGSSAETEDLRRRLVGSDDCALFTSLWGTLAEGVSFDDDAARTVIVVGVPYPHLSDRMEAVQAAYDRAFADGSGTRDPGWTYAVEVPTIRKTRQALGRVIRGPDDFGVRILADRRYTDADMGKYSVRDRFPPEERSELIDIAPEKVKFGMLNFFADHDAYDGDPPSP</sequence>
<keyword evidence="7" id="KW-0067">ATP-binding</keyword>
<keyword evidence="1" id="KW-0004">4Fe-4S</keyword>
<evidence type="ECO:0000256" key="8">
    <source>
        <dbReference type="ARBA" id="ARBA00023004"/>
    </source>
</evidence>
<evidence type="ECO:0000313" key="17">
    <source>
        <dbReference type="Proteomes" id="UP000199079"/>
    </source>
</evidence>
<evidence type="ECO:0000256" key="1">
    <source>
        <dbReference type="ARBA" id="ARBA00022485"/>
    </source>
</evidence>
<dbReference type="GO" id="GO:0006281">
    <property type="term" value="P:DNA repair"/>
    <property type="evidence" value="ECO:0007669"/>
    <property type="project" value="UniProtKB-KW"/>
</dbReference>
<dbReference type="SMART" id="SM00491">
    <property type="entry name" value="HELICc2"/>
    <property type="match status" value="1"/>
</dbReference>
<keyword evidence="12" id="KW-0413">Isomerase</keyword>
<dbReference type="GO" id="GO:0046872">
    <property type="term" value="F:metal ion binding"/>
    <property type="evidence" value="ECO:0007669"/>
    <property type="project" value="UniProtKB-KW"/>
</dbReference>
<dbReference type="InterPro" id="IPR014001">
    <property type="entry name" value="Helicase_ATP-bd"/>
</dbReference>
<dbReference type="SMART" id="SM00487">
    <property type="entry name" value="DEXDc"/>
    <property type="match status" value="1"/>
</dbReference>
<evidence type="ECO:0000256" key="11">
    <source>
        <dbReference type="ARBA" id="ARBA00023204"/>
    </source>
</evidence>
<dbReference type="InterPro" id="IPR027417">
    <property type="entry name" value="P-loop_NTPase"/>
</dbReference>
<organism evidence="16 17">
    <name type="scientific">Halopenitus persicus</name>
    <dbReference type="NCBI Taxonomy" id="1048396"/>
    <lineage>
        <taxon>Archaea</taxon>
        <taxon>Methanobacteriati</taxon>
        <taxon>Methanobacteriota</taxon>
        <taxon>Stenosarchaea group</taxon>
        <taxon>Halobacteria</taxon>
        <taxon>Halobacteriales</taxon>
        <taxon>Haloferacaceae</taxon>
        <taxon>Halopenitus</taxon>
    </lineage>
</organism>
<dbReference type="GO" id="GO:0003677">
    <property type="term" value="F:DNA binding"/>
    <property type="evidence" value="ECO:0007669"/>
    <property type="project" value="UniProtKB-KW"/>
</dbReference>
<keyword evidence="8" id="KW-0408">Iron</keyword>
<evidence type="ECO:0000256" key="10">
    <source>
        <dbReference type="ARBA" id="ARBA00023125"/>
    </source>
</evidence>
<keyword evidence="5" id="KW-0378">Hydrolase</keyword>
<dbReference type="SUPFAM" id="SSF52540">
    <property type="entry name" value="P-loop containing nucleoside triphosphate hydrolases"/>
    <property type="match status" value="2"/>
</dbReference>
<evidence type="ECO:0000256" key="13">
    <source>
        <dbReference type="SAM" id="Coils"/>
    </source>
</evidence>
<keyword evidence="11" id="KW-0234">DNA repair</keyword>